<feature type="transmembrane region" description="Helical" evidence="1">
    <location>
        <begin position="148"/>
        <end position="165"/>
    </location>
</feature>
<dbReference type="Gene3D" id="1.20.120.1760">
    <property type="match status" value="1"/>
</dbReference>
<dbReference type="InterPro" id="IPR043130">
    <property type="entry name" value="CDP-OH_PTrfase_TM_dom"/>
</dbReference>
<keyword evidence="1" id="KW-0472">Membrane</keyword>
<dbReference type="EMBL" id="LCPV01000062">
    <property type="protein sequence ID" value="KKW05416.1"/>
    <property type="molecule type" value="Genomic_DNA"/>
</dbReference>
<reference evidence="2 3" key="1">
    <citation type="journal article" date="2015" name="Nature">
        <title>rRNA introns, odd ribosomes, and small enigmatic genomes across a large radiation of phyla.</title>
        <authorList>
            <person name="Brown C.T."/>
            <person name="Hug L.A."/>
            <person name="Thomas B.C."/>
            <person name="Sharon I."/>
            <person name="Castelle C.J."/>
            <person name="Singh A."/>
            <person name="Wilkins M.J."/>
            <person name="Williams K.H."/>
            <person name="Banfield J.F."/>
        </authorList>
    </citation>
    <scope>NUCLEOTIDE SEQUENCE [LARGE SCALE GENOMIC DNA]</scope>
</reference>
<comment type="caution">
    <text evidence="2">The sequence shown here is derived from an EMBL/GenBank/DDBJ whole genome shotgun (WGS) entry which is preliminary data.</text>
</comment>
<feature type="transmembrane region" description="Helical" evidence="1">
    <location>
        <begin position="114"/>
        <end position="136"/>
    </location>
</feature>
<feature type="transmembrane region" description="Helical" evidence="1">
    <location>
        <begin position="24"/>
        <end position="46"/>
    </location>
</feature>
<feature type="transmembrane region" description="Helical" evidence="1">
    <location>
        <begin position="171"/>
        <end position="193"/>
    </location>
</feature>
<sequence length="197" mass="21807">MTRKIFGFFLGRLKSAEVERKRNGCWATIPNAITIIGFGGIVYYCYLFLTDSMLWMIPFVHIGILVSDVLDGIAADRLNQHSELGRYLDPLRDRVHAIAIFTNFALVAQDEEAVIFAFGVAFAAEVWVSILAHRGLIRDVLSLGKARALIYGVSGLIGLIQLYWIGDEAMLSLVVISWMMATASVTAAISYTIDART</sequence>
<gene>
    <name evidence="2" type="ORF">UY39_C0062G0006</name>
</gene>
<evidence type="ECO:0000313" key="2">
    <source>
        <dbReference type="EMBL" id="KKW05416.1"/>
    </source>
</evidence>
<keyword evidence="1" id="KW-0812">Transmembrane</keyword>
<dbReference type="GO" id="GO:0008654">
    <property type="term" value="P:phospholipid biosynthetic process"/>
    <property type="evidence" value="ECO:0007669"/>
    <property type="project" value="InterPro"/>
</dbReference>
<accession>A0A0G1VG22</accession>
<dbReference type="Pfam" id="PF01066">
    <property type="entry name" value="CDP-OH_P_transf"/>
    <property type="match status" value="1"/>
</dbReference>
<protein>
    <submittedName>
        <fullName evidence="2">CDP-diacylglycerol-phosphatidylglycerol phosphatidyltransferase</fullName>
    </submittedName>
</protein>
<dbReference type="GO" id="GO:0016020">
    <property type="term" value="C:membrane"/>
    <property type="evidence" value="ECO:0007669"/>
    <property type="project" value="InterPro"/>
</dbReference>
<evidence type="ECO:0000313" key="3">
    <source>
        <dbReference type="Proteomes" id="UP000034589"/>
    </source>
</evidence>
<evidence type="ECO:0000256" key="1">
    <source>
        <dbReference type="SAM" id="Phobius"/>
    </source>
</evidence>
<dbReference type="Proteomes" id="UP000034589">
    <property type="component" value="Unassembled WGS sequence"/>
</dbReference>
<keyword evidence="1" id="KW-1133">Transmembrane helix</keyword>
<name>A0A0G1VG22_9BACT</name>
<dbReference type="AlphaFoldDB" id="A0A0G1VG22"/>
<organism evidence="2 3">
    <name type="scientific">Candidatus Kaiserbacteria bacterium GW2011_GWC2_49_12</name>
    <dbReference type="NCBI Taxonomy" id="1618675"/>
    <lineage>
        <taxon>Bacteria</taxon>
        <taxon>Candidatus Kaiseribacteriota</taxon>
    </lineage>
</organism>
<dbReference type="GO" id="GO:0016780">
    <property type="term" value="F:phosphotransferase activity, for other substituted phosphate groups"/>
    <property type="evidence" value="ECO:0007669"/>
    <property type="project" value="InterPro"/>
</dbReference>
<keyword evidence="2" id="KW-0808">Transferase</keyword>
<proteinExistence type="predicted"/>
<dbReference type="InterPro" id="IPR000462">
    <property type="entry name" value="CDP-OH_P_trans"/>
</dbReference>